<dbReference type="OMA" id="ICMECIS"/>
<evidence type="ECO:0000259" key="1">
    <source>
        <dbReference type="PROSITE" id="PS50181"/>
    </source>
</evidence>
<organism evidence="2 3">
    <name type="scientific">Caenorhabditis briggsae</name>
    <dbReference type="NCBI Taxonomy" id="6238"/>
    <lineage>
        <taxon>Eukaryota</taxon>
        <taxon>Metazoa</taxon>
        <taxon>Ecdysozoa</taxon>
        <taxon>Nematoda</taxon>
        <taxon>Chromadorea</taxon>
        <taxon>Rhabditida</taxon>
        <taxon>Rhabditina</taxon>
        <taxon>Rhabditomorpha</taxon>
        <taxon>Rhabditoidea</taxon>
        <taxon>Rhabditidae</taxon>
        <taxon>Peloderinae</taxon>
        <taxon>Caenorhabditis</taxon>
    </lineage>
</organism>
<dbReference type="HOGENOM" id="CLU_030831_0_3_1"/>
<dbReference type="InterPro" id="IPR001810">
    <property type="entry name" value="F-box_dom"/>
</dbReference>
<dbReference type="RefSeq" id="XP_045100535.1">
    <property type="nucleotide sequence ID" value="XM_045238288.1"/>
</dbReference>
<feature type="domain" description="F-box" evidence="1">
    <location>
        <begin position="1"/>
        <end position="44"/>
    </location>
</feature>
<dbReference type="Pfam" id="PF01827">
    <property type="entry name" value="FTH"/>
    <property type="match status" value="1"/>
</dbReference>
<dbReference type="Proteomes" id="UP000008549">
    <property type="component" value="Unassembled WGS sequence"/>
</dbReference>
<dbReference type="PANTHER" id="PTHR23014">
    <property type="entry name" value="F-BOX A PROTEIN"/>
    <property type="match status" value="1"/>
</dbReference>
<evidence type="ECO:0000313" key="4">
    <source>
        <dbReference type="WormBase" id="CBG27276"/>
    </source>
</evidence>
<sequence length="321" mass="37475">MPDLAMNLILSKSDFRSILVLRKVCKDLRNFIEDTEPDLQIRSMEISTVPSKQNNPKISVYFIGQFGQHHHISYRKHKSGCQEIYGNRKSLMKNSDHFQVFREDMNWIFKHQKSILKFFGLNLTSQGSEILEILKNNPMKMEYLRVTADKTQIFEILRSVSPGVLKIAELYFVKPGEVSIQEWKGLKCWESVEEFYAENLVISGSVTDLGHFSKAVITVFQVTQDELFLMKEIFLITPKFQKFIVHYKHFVEEGISELRRDIHEVRKLLEIFGPPNVDGGRYGKKWYYRIPNSEDVLRFSFCLKSSEFTRLPSFSVPKGAI</sequence>
<protein>
    <submittedName>
        <fullName evidence="2">Protein CBG27276</fullName>
    </submittedName>
</protein>
<name>B6IM48_CAEBR</name>
<dbReference type="EMBL" id="HE600969">
    <property type="protein sequence ID" value="CAS00978.1"/>
    <property type="molecule type" value="Genomic_DNA"/>
</dbReference>
<dbReference type="eggNOG" id="ENOG502TIJ1">
    <property type="taxonomic scope" value="Eukaryota"/>
</dbReference>
<dbReference type="InterPro" id="IPR002900">
    <property type="entry name" value="DUF38/FTH_CAE_spp"/>
</dbReference>
<dbReference type="Pfam" id="PF00646">
    <property type="entry name" value="F-box"/>
    <property type="match status" value="1"/>
</dbReference>
<dbReference type="CTD" id="68918730"/>
<evidence type="ECO:0000313" key="2">
    <source>
        <dbReference type="EMBL" id="CAS00978.1"/>
    </source>
</evidence>
<dbReference type="PROSITE" id="PS50181">
    <property type="entry name" value="FBOX"/>
    <property type="match status" value="1"/>
</dbReference>
<evidence type="ECO:0000313" key="3">
    <source>
        <dbReference type="Proteomes" id="UP000008549"/>
    </source>
</evidence>
<proteinExistence type="predicted"/>
<dbReference type="AlphaFoldDB" id="B6IM48"/>
<accession>B6IM48</accession>
<dbReference type="PANTHER" id="PTHR23014:SF1">
    <property type="entry name" value="DUF38 DOMAIN-CONTAINING PROTEIN-RELATED"/>
    <property type="match status" value="1"/>
</dbReference>
<keyword evidence="3" id="KW-1185">Reference proteome</keyword>
<dbReference type="KEGG" id="cbr:CBG_27276"/>
<gene>
    <name evidence="2 4" type="ORF">CBG27276</name>
    <name evidence="2" type="ORF">CBG_27276</name>
</gene>
<dbReference type="WormBase" id="CBG27276">
    <property type="protein sequence ID" value="CBP29592"/>
    <property type="gene ID" value="WBGene00088690"/>
</dbReference>
<reference evidence="2 3" key="2">
    <citation type="journal article" date="2011" name="PLoS Genet.">
        <title>Caenorhabditis briggsae recombinant inbred line genotypes reveal inter-strain incompatibility and the evolution of recombination.</title>
        <authorList>
            <person name="Ross J.A."/>
            <person name="Koboldt D.C."/>
            <person name="Staisch J.E."/>
            <person name="Chamberlin H.M."/>
            <person name="Gupta B.P."/>
            <person name="Miller R.D."/>
            <person name="Baird S.E."/>
            <person name="Haag E.S."/>
        </authorList>
    </citation>
    <scope>NUCLEOTIDE SEQUENCE [LARGE SCALE GENOMIC DNA]</scope>
    <source>
        <strain evidence="2 3">AF16</strain>
    </source>
</reference>
<dbReference type="SMART" id="SM00256">
    <property type="entry name" value="FBOX"/>
    <property type="match status" value="1"/>
</dbReference>
<dbReference type="InParanoid" id="B6IM48"/>
<dbReference type="GeneID" id="68918730"/>
<reference evidence="2 3" key="1">
    <citation type="journal article" date="2003" name="PLoS Biol.">
        <title>The genome sequence of Caenorhabditis briggsae: a platform for comparative genomics.</title>
        <authorList>
            <person name="Stein L.D."/>
            <person name="Bao Z."/>
            <person name="Blasiar D."/>
            <person name="Blumenthal T."/>
            <person name="Brent M.R."/>
            <person name="Chen N."/>
            <person name="Chinwalla A."/>
            <person name="Clarke L."/>
            <person name="Clee C."/>
            <person name="Coghlan A."/>
            <person name="Coulson A."/>
            <person name="D'Eustachio P."/>
            <person name="Fitch D.H."/>
            <person name="Fulton L.A."/>
            <person name="Fulton R.E."/>
            <person name="Griffiths-Jones S."/>
            <person name="Harris T.W."/>
            <person name="Hillier L.W."/>
            <person name="Kamath R."/>
            <person name="Kuwabara P.E."/>
            <person name="Mardis E.R."/>
            <person name="Marra M.A."/>
            <person name="Miner T.L."/>
            <person name="Minx P."/>
            <person name="Mullikin J.C."/>
            <person name="Plumb R.W."/>
            <person name="Rogers J."/>
            <person name="Schein J.E."/>
            <person name="Sohrmann M."/>
            <person name="Spieth J."/>
            <person name="Stajich J.E."/>
            <person name="Wei C."/>
            <person name="Willey D."/>
            <person name="Wilson R.K."/>
            <person name="Durbin R."/>
            <person name="Waterston R.H."/>
        </authorList>
    </citation>
    <scope>NUCLEOTIDE SEQUENCE [LARGE SCALE GENOMIC DNA]</scope>
    <source>
        <strain evidence="2 3">AF16</strain>
    </source>
</reference>